<dbReference type="InterPro" id="IPR008925">
    <property type="entry name" value="aa_tRNA-synth_I_cd-bd_sf"/>
</dbReference>
<dbReference type="InterPro" id="IPR033910">
    <property type="entry name" value="GluRS_core"/>
</dbReference>
<dbReference type="InterPro" id="IPR045462">
    <property type="entry name" value="aa-tRNA-synth_I_cd-bd"/>
</dbReference>
<dbReference type="GO" id="GO:0005524">
    <property type="term" value="F:ATP binding"/>
    <property type="evidence" value="ECO:0007669"/>
    <property type="project" value="UniProtKB-UniRule"/>
</dbReference>
<evidence type="ECO:0000313" key="13">
    <source>
        <dbReference type="EMBL" id="AWD32693.1"/>
    </source>
</evidence>
<feature type="domain" description="Glutamyl/glutaminyl-tRNA synthetase class Ib catalytic" evidence="11">
    <location>
        <begin position="9"/>
        <end position="315"/>
    </location>
</feature>
<dbReference type="NCBIfam" id="TIGR00464">
    <property type="entry name" value="gltX_bact"/>
    <property type="match status" value="1"/>
</dbReference>
<dbReference type="FunFam" id="3.40.50.620:FF:000007">
    <property type="entry name" value="Glutamate--tRNA ligase"/>
    <property type="match status" value="1"/>
</dbReference>
<evidence type="ECO:0000259" key="12">
    <source>
        <dbReference type="Pfam" id="PF19269"/>
    </source>
</evidence>
<dbReference type="PRINTS" id="PR00987">
    <property type="entry name" value="TRNASYNTHGLU"/>
</dbReference>
<dbReference type="InterPro" id="IPR001412">
    <property type="entry name" value="aa-tRNA-synth_I_CS"/>
</dbReference>
<comment type="subunit">
    <text evidence="3 10">Monomer.</text>
</comment>
<evidence type="ECO:0000259" key="11">
    <source>
        <dbReference type="Pfam" id="PF00749"/>
    </source>
</evidence>
<keyword evidence="4 10" id="KW-0963">Cytoplasm</keyword>
<dbReference type="Pfam" id="PF19269">
    <property type="entry name" value="Anticodon_2"/>
    <property type="match status" value="1"/>
</dbReference>
<dbReference type="HAMAP" id="MF_00022">
    <property type="entry name" value="Glu_tRNA_synth_type1"/>
    <property type="match status" value="1"/>
</dbReference>
<comment type="catalytic activity">
    <reaction evidence="10">
        <text>tRNA(Glu) + L-glutamate + ATP = L-glutamyl-tRNA(Glu) + AMP + diphosphate</text>
        <dbReference type="Rhea" id="RHEA:23540"/>
        <dbReference type="Rhea" id="RHEA-COMP:9663"/>
        <dbReference type="Rhea" id="RHEA-COMP:9680"/>
        <dbReference type="ChEBI" id="CHEBI:29985"/>
        <dbReference type="ChEBI" id="CHEBI:30616"/>
        <dbReference type="ChEBI" id="CHEBI:33019"/>
        <dbReference type="ChEBI" id="CHEBI:78442"/>
        <dbReference type="ChEBI" id="CHEBI:78520"/>
        <dbReference type="ChEBI" id="CHEBI:456215"/>
        <dbReference type="EC" id="6.1.1.17"/>
    </reaction>
</comment>
<dbReference type="GO" id="GO:0004818">
    <property type="term" value="F:glutamate-tRNA ligase activity"/>
    <property type="evidence" value="ECO:0007669"/>
    <property type="project" value="UniProtKB-UniRule"/>
</dbReference>
<dbReference type="RefSeq" id="WP_108674091.1">
    <property type="nucleotide sequence ID" value="NZ_CP025628.1"/>
</dbReference>
<evidence type="ECO:0000256" key="7">
    <source>
        <dbReference type="ARBA" id="ARBA00022840"/>
    </source>
</evidence>
<dbReference type="Gene3D" id="3.40.50.620">
    <property type="entry name" value="HUPs"/>
    <property type="match status" value="1"/>
</dbReference>
<keyword evidence="5 10" id="KW-0436">Ligase</keyword>
<dbReference type="AlphaFoldDB" id="A0A3Q8EUI3"/>
<dbReference type="InterPro" id="IPR020058">
    <property type="entry name" value="Glu/Gln-tRNA-synth_Ib_cat-dom"/>
</dbReference>
<feature type="short sequence motif" description="'HIGH' region" evidence="10">
    <location>
        <begin position="15"/>
        <end position="25"/>
    </location>
</feature>
<protein>
    <recommendedName>
        <fullName evidence="10">Glutamate--tRNA ligase</fullName>
        <ecNumber evidence="10">6.1.1.17</ecNumber>
    </recommendedName>
    <alternativeName>
        <fullName evidence="10">Glutamyl-tRNA synthetase</fullName>
        <shortName evidence="10">GluRS</shortName>
    </alternativeName>
</protein>
<dbReference type="GO" id="GO:0008270">
    <property type="term" value="F:zinc ion binding"/>
    <property type="evidence" value="ECO:0007669"/>
    <property type="project" value="InterPro"/>
</dbReference>
<dbReference type="EMBL" id="CP025628">
    <property type="protein sequence ID" value="AWD32693.1"/>
    <property type="molecule type" value="Genomic_DNA"/>
</dbReference>
<dbReference type="CDD" id="cd00808">
    <property type="entry name" value="GluRS_core"/>
    <property type="match status" value="1"/>
</dbReference>
<dbReference type="Proteomes" id="UP000266796">
    <property type="component" value="Chromosome"/>
</dbReference>
<accession>A0A3Q8EUI3</accession>
<dbReference type="InterPro" id="IPR020751">
    <property type="entry name" value="aa-tRNA-synth_I_codon-bd_sub2"/>
</dbReference>
<evidence type="ECO:0000313" key="14">
    <source>
        <dbReference type="Proteomes" id="UP000266796"/>
    </source>
</evidence>
<comment type="caution">
    <text evidence="10">Lacks conserved residue(s) required for the propagation of feature annotation.</text>
</comment>
<evidence type="ECO:0000256" key="5">
    <source>
        <dbReference type="ARBA" id="ARBA00022598"/>
    </source>
</evidence>
<dbReference type="InterPro" id="IPR014729">
    <property type="entry name" value="Rossmann-like_a/b/a_fold"/>
</dbReference>
<comment type="subcellular location">
    <subcellularLocation>
        <location evidence="1 10">Cytoplasm</location>
    </subcellularLocation>
</comment>
<evidence type="ECO:0000256" key="1">
    <source>
        <dbReference type="ARBA" id="ARBA00004496"/>
    </source>
</evidence>
<evidence type="ECO:0000256" key="9">
    <source>
        <dbReference type="ARBA" id="ARBA00023146"/>
    </source>
</evidence>
<dbReference type="Gene3D" id="1.10.10.350">
    <property type="match status" value="1"/>
</dbReference>
<keyword evidence="8 10" id="KW-0648">Protein biosynthesis</keyword>
<evidence type="ECO:0000256" key="6">
    <source>
        <dbReference type="ARBA" id="ARBA00022741"/>
    </source>
</evidence>
<dbReference type="EC" id="6.1.1.17" evidence="10"/>
<comment type="function">
    <text evidence="10">Catalyzes the attachment of glutamate to tRNA(Glu) in a two-step reaction: glutamate is first activated by ATP to form Glu-AMP and then transferred to the acceptor end of tRNA(Glu).</text>
</comment>
<dbReference type="Pfam" id="PF00749">
    <property type="entry name" value="tRNA-synt_1c"/>
    <property type="match status" value="1"/>
</dbReference>
<evidence type="ECO:0000256" key="8">
    <source>
        <dbReference type="ARBA" id="ARBA00022917"/>
    </source>
</evidence>
<dbReference type="SUPFAM" id="SSF48163">
    <property type="entry name" value="An anticodon-binding domain of class I aminoacyl-tRNA synthetases"/>
    <property type="match status" value="1"/>
</dbReference>
<dbReference type="OrthoDB" id="9807503at2"/>
<evidence type="ECO:0000256" key="4">
    <source>
        <dbReference type="ARBA" id="ARBA00022490"/>
    </source>
</evidence>
<comment type="similarity">
    <text evidence="2 10">Belongs to the class-I aminoacyl-tRNA synthetase family. Glutamate--tRNA ligase type 1 subfamily.</text>
</comment>
<feature type="binding site" evidence="10">
    <location>
        <position position="250"/>
    </location>
    <ligand>
        <name>ATP</name>
        <dbReference type="ChEBI" id="CHEBI:30616"/>
    </ligand>
</feature>
<dbReference type="PANTHER" id="PTHR43311">
    <property type="entry name" value="GLUTAMATE--TRNA LIGASE"/>
    <property type="match status" value="1"/>
</dbReference>
<evidence type="ECO:0000256" key="10">
    <source>
        <dbReference type="HAMAP-Rule" id="MF_00022"/>
    </source>
</evidence>
<organism evidence="13 14">
    <name type="scientific">Candidatus Kinetoplastidibacterium kentomonadis</name>
    <dbReference type="NCBI Taxonomy" id="1576550"/>
    <lineage>
        <taxon>Bacteria</taxon>
        <taxon>Pseudomonadati</taxon>
        <taxon>Pseudomonadota</taxon>
        <taxon>Betaproteobacteria</taxon>
        <taxon>Candidatus Kinetoplastidibacterium</taxon>
    </lineage>
</organism>
<keyword evidence="9 10" id="KW-0030">Aminoacyl-tRNA synthetase</keyword>
<dbReference type="PROSITE" id="PS00178">
    <property type="entry name" value="AA_TRNA_LIGASE_I"/>
    <property type="match status" value="1"/>
</dbReference>
<reference evidence="13 14" key="1">
    <citation type="journal article" date="2018" name="Parasitology">
        <title>The reduced genome of Candidatus Kinetoplastibacterium sorsogonicusi, the endosymbiont of Kentomonas sorsogonicus (Trypanosomatidae): loss of the haem-synthesis pathway.</title>
        <authorList>
            <person name="Silva F.M."/>
            <person name="Kostygov A.Y."/>
            <person name="Spodareva V.V."/>
            <person name="Butenko A."/>
            <person name="Tossou R."/>
            <person name="Lukes J."/>
            <person name="Yurchenko V."/>
            <person name="Alves J.M.P."/>
        </authorList>
    </citation>
    <scope>NUCLEOTIDE SEQUENCE [LARGE SCALE GENOMIC DNA]</scope>
    <source>
        <strain evidence="13 14">MF-08</strain>
    </source>
</reference>
<feature type="short sequence motif" description="'KMSKS' region" evidence="10">
    <location>
        <begin position="247"/>
        <end position="251"/>
    </location>
</feature>
<evidence type="ECO:0000256" key="2">
    <source>
        <dbReference type="ARBA" id="ARBA00007894"/>
    </source>
</evidence>
<dbReference type="PANTHER" id="PTHR43311:SF2">
    <property type="entry name" value="GLUTAMATE--TRNA LIGASE, MITOCHONDRIAL-RELATED"/>
    <property type="match status" value="1"/>
</dbReference>
<dbReference type="GO" id="GO:0005829">
    <property type="term" value="C:cytosol"/>
    <property type="evidence" value="ECO:0007669"/>
    <property type="project" value="TreeGrafter"/>
</dbReference>
<dbReference type="GO" id="GO:0000049">
    <property type="term" value="F:tRNA binding"/>
    <property type="evidence" value="ECO:0007669"/>
    <property type="project" value="InterPro"/>
</dbReference>
<keyword evidence="14" id="KW-1185">Reference proteome</keyword>
<keyword evidence="6 10" id="KW-0547">Nucleotide-binding</keyword>
<name>A0A3Q8EUI3_9PROT</name>
<dbReference type="SUPFAM" id="SSF52374">
    <property type="entry name" value="Nucleotidylyl transferase"/>
    <property type="match status" value="1"/>
</dbReference>
<sequence length="468" mass="54630">MINNNSQSMRVRFAPSPTGYLHLGGVRTAIFCWALAKHYNGKFILRIEDTDTERSTQAAVEAILDSLKWLDINPDEGPYYQMQRIERYNEVINQMLNEGTAYYCYSSQEDIEFMRNIAKDKGLKPKYDYTWRPEIGKNLPTIPKDKKPVVRFKNNKIGITEWEDIIKGHISFNNDELDDFVLVRSNGIPTYNFCVVVDDLDMNITHILRGEDHINNTPKQLNLIKALKKIPPKYGHIPMILGSDNKKLSKRHGDISLLEYKKNGYLPEAIINYLARLGWSHGDSEIFSRTELIKWFDISKISKSSAKWDLKKLKWINAHYIKHSNNNRLKELILPYLIEKGFNITICNLDEIIELLKNRSDTILDMANQASIFYEEVNIKNLNFNKNTMNYIQDFYHQLHNIEWNKNQISNVIKFLVNKHHINMFELCYPIRLAITGREKTPSIDSLLAILGKQKVLSRLEKFIKNNS</sequence>
<dbReference type="InterPro" id="IPR004527">
    <property type="entry name" value="Glu-tRNA-ligase_bac/mito"/>
</dbReference>
<gene>
    <name evidence="10 13" type="primary">gltX</name>
    <name evidence="13" type="ORF">CKSOR_00593</name>
</gene>
<dbReference type="InterPro" id="IPR049940">
    <property type="entry name" value="GluQ/Sye"/>
</dbReference>
<keyword evidence="7 10" id="KW-0067">ATP-binding</keyword>
<dbReference type="GO" id="GO:0006424">
    <property type="term" value="P:glutamyl-tRNA aminoacylation"/>
    <property type="evidence" value="ECO:0007669"/>
    <property type="project" value="UniProtKB-UniRule"/>
</dbReference>
<evidence type="ECO:0000256" key="3">
    <source>
        <dbReference type="ARBA" id="ARBA00011245"/>
    </source>
</evidence>
<feature type="domain" description="Aminoacyl-tRNA synthetase class I anticodon-binding" evidence="12">
    <location>
        <begin position="330"/>
        <end position="464"/>
    </location>
</feature>
<proteinExistence type="inferred from homology"/>
<dbReference type="KEGG" id="kso:CKSOR_00593"/>
<dbReference type="InterPro" id="IPR000924">
    <property type="entry name" value="Glu/Gln-tRNA-synth"/>
</dbReference>